<evidence type="ECO:0000256" key="2">
    <source>
        <dbReference type="ARBA" id="ARBA00010752"/>
    </source>
</evidence>
<reference evidence="14 15" key="1">
    <citation type="journal article" date="2021" name="Sci. Rep.">
        <title>The distribution of antibiotic resistance genes in chicken gut microbiota commensals.</title>
        <authorList>
            <person name="Juricova H."/>
            <person name="Matiasovicova J."/>
            <person name="Kubasova T."/>
            <person name="Cejkova D."/>
            <person name="Rychlik I."/>
        </authorList>
    </citation>
    <scope>NUCLEOTIDE SEQUENCE [LARGE SCALE GENOMIC DNA]</scope>
    <source>
        <strain evidence="14 15">An431b</strain>
    </source>
</reference>
<evidence type="ECO:0000256" key="8">
    <source>
        <dbReference type="ARBA" id="ARBA00022932"/>
    </source>
</evidence>
<evidence type="ECO:0000256" key="6">
    <source>
        <dbReference type="ARBA" id="ARBA00022695"/>
    </source>
</evidence>
<evidence type="ECO:0000259" key="11">
    <source>
        <dbReference type="Pfam" id="PF00712"/>
    </source>
</evidence>
<evidence type="ECO:0000256" key="1">
    <source>
        <dbReference type="ARBA" id="ARBA00004496"/>
    </source>
</evidence>
<dbReference type="Pfam" id="PF02767">
    <property type="entry name" value="DNA_pol3_beta_2"/>
    <property type="match status" value="1"/>
</dbReference>
<organism evidence="14 15">
    <name type="scientific">Anaerotignum lactatifermentans</name>
    <dbReference type="NCBI Taxonomy" id="160404"/>
    <lineage>
        <taxon>Bacteria</taxon>
        <taxon>Bacillati</taxon>
        <taxon>Bacillota</taxon>
        <taxon>Clostridia</taxon>
        <taxon>Lachnospirales</taxon>
        <taxon>Anaerotignaceae</taxon>
        <taxon>Anaerotignum</taxon>
    </lineage>
</organism>
<evidence type="ECO:0000259" key="13">
    <source>
        <dbReference type="Pfam" id="PF02768"/>
    </source>
</evidence>
<dbReference type="InterPro" id="IPR046938">
    <property type="entry name" value="DNA_clamp_sf"/>
</dbReference>
<dbReference type="SMART" id="SM00480">
    <property type="entry name" value="POL3Bc"/>
    <property type="match status" value="1"/>
</dbReference>
<comment type="similarity">
    <text evidence="2 10">Belongs to the beta sliding clamp family.</text>
</comment>
<evidence type="ECO:0000313" key="15">
    <source>
        <dbReference type="Proteomes" id="UP000729290"/>
    </source>
</evidence>
<comment type="function">
    <text evidence="10">Confers DNA tethering and processivity to DNA polymerases and other proteins. Acts as a clamp, forming a ring around DNA (a reaction catalyzed by the clamp-loading complex) which diffuses in an ATP-independent manner freely and bidirectionally along dsDNA. Initially characterized for its ability to contact the catalytic subunit of DNA polymerase III (Pol III), a complex, multichain enzyme responsible for most of the replicative synthesis in bacteria; Pol III exhibits 3'-5' exonuclease proofreading activity. The beta chain is required for initiation of replication as well as for processivity of DNA replication.</text>
</comment>
<dbReference type="CDD" id="cd00140">
    <property type="entry name" value="beta_clamp"/>
    <property type="match status" value="1"/>
</dbReference>
<dbReference type="RefSeq" id="WP_205134057.1">
    <property type="nucleotide sequence ID" value="NZ_JACSNT010000012.1"/>
</dbReference>
<name>A0ABS2GC65_9FIRM</name>
<evidence type="ECO:0000256" key="4">
    <source>
        <dbReference type="ARBA" id="ARBA00022490"/>
    </source>
</evidence>
<keyword evidence="4 10" id="KW-0963">Cytoplasm</keyword>
<dbReference type="InterPro" id="IPR001001">
    <property type="entry name" value="DNA_polIII_beta"/>
</dbReference>
<dbReference type="GO" id="GO:0003887">
    <property type="term" value="F:DNA-directed DNA polymerase activity"/>
    <property type="evidence" value="ECO:0007669"/>
    <property type="project" value="UniProtKB-EC"/>
</dbReference>
<dbReference type="Gene3D" id="3.10.150.10">
    <property type="entry name" value="DNA Polymerase III, subunit A, domain 2"/>
    <property type="match status" value="1"/>
</dbReference>
<evidence type="ECO:0000256" key="9">
    <source>
        <dbReference type="ARBA" id="ARBA00023125"/>
    </source>
</evidence>
<evidence type="ECO:0000256" key="5">
    <source>
        <dbReference type="ARBA" id="ARBA00022679"/>
    </source>
</evidence>
<keyword evidence="6 10" id="KW-0548">Nucleotidyltransferase</keyword>
<feature type="domain" description="DNA polymerase III beta sliding clamp central" evidence="12">
    <location>
        <begin position="130"/>
        <end position="242"/>
    </location>
</feature>
<evidence type="ECO:0000256" key="7">
    <source>
        <dbReference type="ARBA" id="ARBA00022705"/>
    </source>
</evidence>
<keyword evidence="15" id="KW-1185">Reference proteome</keyword>
<evidence type="ECO:0000256" key="10">
    <source>
        <dbReference type="PIRNR" id="PIRNR000804"/>
    </source>
</evidence>
<protein>
    <recommendedName>
        <fullName evidence="3 10">Beta sliding clamp</fullName>
    </recommendedName>
</protein>
<dbReference type="SUPFAM" id="SSF55979">
    <property type="entry name" value="DNA clamp"/>
    <property type="match status" value="3"/>
</dbReference>
<feature type="domain" description="DNA polymerase III beta sliding clamp C-terminal" evidence="13">
    <location>
        <begin position="251"/>
        <end position="366"/>
    </location>
</feature>
<evidence type="ECO:0000313" key="14">
    <source>
        <dbReference type="EMBL" id="MBM6878305.1"/>
    </source>
</evidence>
<evidence type="ECO:0000256" key="3">
    <source>
        <dbReference type="ARBA" id="ARBA00021035"/>
    </source>
</evidence>
<feature type="domain" description="DNA polymerase III beta sliding clamp N-terminal" evidence="11">
    <location>
        <begin position="1"/>
        <end position="120"/>
    </location>
</feature>
<comment type="caution">
    <text evidence="14">The sequence shown here is derived from an EMBL/GenBank/DDBJ whole genome shotgun (WGS) entry which is preliminary data.</text>
</comment>
<dbReference type="EMBL" id="JACSNV010000012">
    <property type="protein sequence ID" value="MBM6878305.1"/>
    <property type="molecule type" value="Genomic_DNA"/>
</dbReference>
<dbReference type="Gene3D" id="3.70.10.10">
    <property type="match status" value="1"/>
</dbReference>
<dbReference type="InterPro" id="IPR022634">
    <property type="entry name" value="DNA_polIII_beta_N"/>
</dbReference>
<accession>A0ABS2GC65</accession>
<sequence length="367" mass="41474">MKLICRKDVLLQYINIVNKAVSARTTLPILECILLTADDRGFTMTSNNLELGIQTAPIEADILERGEIAIEAKIFFEIIRRLNGEMVTLETDEKNTITITGGSSQFTIMGQKGEDFPGLPSVAQEEVYTLGQNELRELIRQTIFSISQESTKQILTGELFEMKENSLQVVSIDGYRISFRKSPLAHEFAEKSVVVPGKTLNELTKILSQEEEDRVHLYFTDKHVLFDLGTAIMVSRLLEGDYVSYENNFSEDYKTKILIDTDELIQALERASLVSRDNRKTPVRLELKPNVLVITSRSDMGTAYEEVANETDGDELQIAFNPRYLIEALRAIDDEKVSIRFTGSLSPCIITPVEGDAYKYLILPLRM</sequence>
<keyword evidence="9" id="KW-0238">DNA-binding</keyword>
<gene>
    <name evidence="14" type="primary">dnaN</name>
    <name evidence="14" type="ORF">H9X83_09070</name>
</gene>
<dbReference type="PANTHER" id="PTHR30478">
    <property type="entry name" value="DNA POLYMERASE III SUBUNIT BETA"/>
    <property type="match status" value="1"/>
</dbReference>
<dbReference type="PANTHER" id="PTHR30478:SF0">
    <property type="entry name" value="BETA SLIDING CLAMP"/>
    <property type="match status" value="1"/>
</dbReference>
<proteinExistence type="inferred from homology"/>
<dbReference type="NCBIfam" id="TIGR00663">
    <property type="entry name" value="dnan"/>
    <property type="match status" value="1"/>
</dbReference>
<evidence type="ECO:0000259" key="12">
    <source>
        <dbReference type="Pfam" id="PF02767"/>
    </source>
</evidence>
<keyword evidence="7 10" id="KW-0235">DNA replication</keyword>
<dbReference type="Pfam" id="PF00712">
    <property type="entry name" value="DNA_pol3_beta"/>
    <property type="match status" value="1"/>
</dbReference>
<dbReference type="InterPro" id="IPR022635">
    <property type="entry name" value="DNA_polIII_beta_C"/>
</dbReference>
<dbReference type="InterPro" id="IPR022637">
    <property type="entry name" value="DNA_polIII_beta_cen"/>
</dbReference>
<comment type="subcellular location">
    <subcellularLocation>
        <location evidence="1 10">Cytoplasm</location>
    </subcellularLocation>
</comment>
<dbReference type="Pfam" id="PF02768">
    <property type="entry name" value="DNA_pol3_beta_3"/>
    <property type="match status" value="1"/>
</dbReference>
<keyword evidence="8 10" id="KW-0239">DNA-directed DNA polymerase</keyword>
<dbReference type="PIRSF" id="PIRSF000804">
    <property type="entry name" value="DNA_pol_III_b"/>
    <property type="match status" value="1"/>
</dbReference>
<keyword evidence="5 10" id="KW-0808">Transferase</keyword>
<comment type="subunit">
    <text evidence="10">Forms a ring-shaped head-to-tail homodimer around DNA.</text>
</comment>
<dbReference type="Proteomes" id="UP000729290">
    <property type="component" value="Unassembled WGS sequence"/>
</dbReference>